<evidence type="ECO:0000313" key="2">
    <source>
        <dbReference type="Proteomes" id="UP000054771"/>
    </source>
</evidence>
<name>A0A0U4ZB47_ASPCI</name>
<dbReference type="AlphaFoldDB" id="A0A0U4ZB47"/>
<dbReference type="EMBL" id="CDMC01000008">
    <property type="protein sequence ID" value="CEL07077.1"/>
    <property type="molecule type" value="Genomic_DNA"/>
</dbReference>
<evidence type="ECO:0000313" key="1">
    <source>
        <dbReference type="EMBL" id="CEL07077.1"/>
    </source>
</evidence>
<sequence length="138" mass="15042">MEDIFPQANLIGGGKWLLPRHRFANNAQEHVTDHFSVSDVVAIFLDGCPNDACFTQPAFLDNSWFSNDGMILSGVLASRTGRDVRPLGNAGVPICLKYHSIAPGAAALHVVNALILDNIIMMFHLFIEVNTTLLPGWA</sequence>
<accession>A0A0U4ZB47</accession>
<proteinExistence type="predicted"/>
<dbReference type="Proteomes" id="UP000054771">
    <property type="component" value="Unassembled WGS sequence"/>
</dbReference>
<protein>
    <submittedName>
        <fullName evidence="1">Uncharacterized protein</fullName>
    </submittedName>
</protein>
<organism evidence="1 2">
    <name type="scientific">Aspergillus calidoustus</name>
    <dbReference type="NCBI Taxonomy" id="454130"/>
    <lineage>
        <taxon>Eukaryota</taxon>
        <taxon>Fungi</taxon>
        <taxon>Dikarya</taxon>
        <taxon>Ascomycota</taxon>
        <taxon>Pezizomycotina</taxon>
        <taxon>Eurotiomycetes</taxon>
        <taxon>Eurotiomycetidae</taxon>
        <taxon>Eurotiales</taxon>
        <taxon>Aspergillaceae</taxon>
        <taxon>Aspergillus</taxon>
        <taxon>Aspergillus subgen. Nidulantes</taxon>
    </lineage>
</organism>
<gene>
    <name evidence="1" type="ORF">ASPCAL10242</name>
</gene>
<reference evidence="2" key="1">
    <citation type="journal article" date="2016" name="Genome Announc.">
        <title>Draft genome sequences of fungus Aspergillus calidoustus.</title>
        <authorList>
            <person name="Horn F."/>
            <person name="Linde J."/>
            <person name="Mattern D.J."/>
            <person name="Walther G."/>
            <person name="Guthke R."/>
            <person name="Scherlach K."/>
            <person name="Martin K."/>
            <person name="Brakhage A.A."/>
            <person name="Petzke L."/>
            <person name="Valiante V."/>
        </authorList>
    </citation>
    <scope>NUCLEOTIDE SEQUENCE [LARGE SCALE GENOMIC DNA]</scope>
    <source>
        <strain evidence="2">SF006504</strain>
    </source>
</reference>
<keyword evidence="2" id="KW-1185">Reference proteome</keyword>